<protein>
    <submittedName>
        <fullName evidence="3">Uncharacterized protein</fullName>
    </submittedName>
</protein>
<keyword evidence="2" id="KW-0472">Membrane</keyword>
<keyword evidence="2" id="KW-1133">Transmembrane helix</keyword>
<comment type="caution">
    <text evidence="3">The sequence shown here is derived from an EMBL/GenBank/DDBJ whole genome shotgun (WGS) entry which is preliminary data.</text>
</comment>
<evidence type="ECO:0000256" key="2">
    <source>
        <dbReference type="SAM" id="Phobius"/>
    </source>
</evidence>
<proteinExistence type="predicted"/>
<keyword evidence="2" id="KW-0812">Transmembrane</keyword>
<feature type="compositionally biased region" description="Polar residues" evidence="1">
    <location>
        <begin position="96"/>
        <end position="106"/>
    </location>
</feature>
<feature type="region of interest" description="Disordered" evidence="1">
    <location>
        <begin position="88"/>
        <end position="128"/>
    </location>
</feature>
<reference evidence="3" key="3">
    <citation type="submission" date="2023-05" db="EMBL/GenBank/DDBJ databases">
        <authorList>
            <person name="Smith C.H."/>
        </authorList>
    </citation>
    <scope>NUCLEOTIDE SEQUENCE</scope>
    <source>
        <strain evidence="3">CHS0354</strain>
        <tissue evidence="3">Mantle</tissue>
    </source>
</reference>
<dbReference type="EMBL" id="JAEAOA010002337">
    <property type="protein sequence ID" value="KAK3611824.1"/>
    <property type="molecule type" value="Genomic_DNA"/>
</dbReference>
<evidence type="ECO:0000313" key="4">
    <source>
        <dbReference type="Proteomes" id="UP001195483"/>
    </source>
</evidence>
<evidence type="ECO:0000313" key="3">
    <source>
        <dbReference type="EMBL" id="KAK3611824.1"/>
    </source>
</evidence>
<gene>
    <name evidence="3" type="ORF">CHS0354_040496</name>
</gene>
<feature type="compositionally biased region" description="Basic and acidic residues" evidence="1">
    <location>
        <begin position="115"/>
        <end position="128"/>
    </location>
</feature>
<reference evidence="3" key="2">
    <citation type="journal article" date="2021" name="Genome Biol. Evol.">
        <title>Developing a high-quality reference genome for a parasitic bivalve with doubly uniparental inheritance (Bivalvia: Unionida).</title>
        <authorList>
            <person name="Smith C.H."/>
        </authorList>
    </citation>
    <scope>NUCLEOTIDE SEQUENCE</scope>
    <source>
        <strain evidence="3">CHS0354</strain>
        <tissue evidence="3">Mantle</tissue>
    </source>
</reference>
<evidence type="ECO:0000256" key="1">
    <source>
        <dbReference type="SAM" id="MobiDB-lite"/>
    </source>
</evidence>
<name>A0AAE0TKV0_9BIVA</name>
<reference evidence="3" key="1">
    <citation type="journal article" date="2021" name="Genome Biol. Evol.">
        <title>A High-Quality Reference Genome for a Parasitic Bivalve with Doubly Uniparental Inheritance (Bivalvia: Unionida).</title>
        <authorList>
            <person name="Smith C.H."/>
        </authorList>
    </citation>
    <scope>NUCLEOTIDE SEQUENCE</scope>
    <source>
        <strain evidence="3">CHS0354</strain>
    </source>
</reference>
<keyword evidence="4" id="KW-1185">Reference proteome</keyword>
<dbReference type="AlphaFoldDB" id="A0AAE0TKV0"/>
<dbReference type="Proteomes" id="UP001195483">
    <property type="component" value="Unassembled WGS sequence"/>
</dbReference>
<accession>A0AAE0TKV0</accession>
<sequence>MVSPAILLERKGVVNQAAISSGVAIGVAVVIVIIVVIVFYILKRRKMNSAFAPEIMQEEVMDVTFDTMPEMEYAHVTYEHDAVHIADAKRTEEPQNSRPPNINTGKGASELYDESMARAKENPHTRKF</sequence>
<organism evidence="3 4">
    <name type="scientific">Potamilus streckersoni</name>
    <dbReference type="NCBI Taxonomy" id="2493646"/>
    <lineage>
        <taxon>Eukaryota</taxon>
        <taxon>Metazoa</taxon>
        <taxon>Spiralia</taxon>
        <taxon>Lophotrochozoa</taxon>
        <taxon>Mollusca</taxon>
        <taxon>Bivalvia</taxon>
        <taxon>Autobranchia</taxon>
        <taxon>Heteroconchia</taxon>
        <taxon>Palaeoheterodonta</taxon>
        <taxon>Unionida</taxon>
        <taxon>Unionoidea</taxon>
        <taxon>Unionidae</taxon>
        <taxon>Ambleminae</taxon>
        <taxon>Lampsilini</taxon>
        <taxon>Potamilus</taxon>
    </lineage>
</organism>
<feature type="transmembrane region" description="Helical" evidence="2">
    <location>
        <begin position="17"/>
        <end position="42"/>
    </location>
</feature>